<dbReference type="Gene3D" id="3.30.200.20">
    <property type="entry name" value="Phosphorylase Kinase, domain 1"/>
    <property type="match status" value="1"/>
</dbReference>
<evidence type="ECO:0000256" key="6">
    <source>
        <dbReference type="ARBA" id="ARBA00022840"/>
    </source>
</evidence>
<evidence type="ECO:0000256" key="5">
    <source>
        <dbReference type="ARBA" id="ARBA00022777"/>
    </source>
</evidence>
<keyword evidence="3" id="KW-0808">Transferase</keyword>
<organism evidence="9 10">
    <name type="scientific">Protofrankia coriariae</name>
    <dbReference type="NCBI Taxonomy" id="1562887"/>
    <lineage>
        <taxon>Bacteria</taxon>
        <taxon>Bacillati</taxon>
        <taxon>Actinomycetota</taxon>
        <taxon>Actinomycetes</taxon>
        <taxon>Frankiales</taxon>
        <taxon>Frankiaceae</taxon>
        <taxon>Protofrankia</taxon>
    </lineage>
</organism>
<dbReference type="InterPro" id="IPR011009">
    <property type="entry name" value="Kinase-like_dom_sf"/>
</dbReference>
<comment type="caution">
    <text evidence="9">The sequence shown here is derived from an EMBL/GenBank/DDBJ whole genome shotgun (WGS) entry which is preliminary data.</text>
</comment>
<dbReference type="PROSITE" id="PS50011">
    <property type="entry name" value="PROTEIN_KINASE_DOM"/>
    <property type="match status" value="1"/>
</dbReference>
<proteinExistence type="predicted"/>
<dbReference type="PANTHER" id="PTHR43289">
    <property type="entry name" value="MITOGEN-ACTIVATED PROTEIN KINASE KINASE KINASE 20-RELATED"/>
    <property type="match status" value="1"/>
</dbReference>
<dbReference type="EC" id="2.7.11.1" evidence="1"/>
<reference evidence="9 10" key="1">
    <citation type="submission" date="2014-12" db="EMBL/GenBank/DDBJ databases">
        <title>Frankia sp. BMG5.1 draft genome.</title>
        <authorList>
            <person name="Gtari M."/>
            <person name="Ghodhbane-Gtari F."/>
            <person name="Nouioui I."/>
            <person name="Ktari A."/>
            <person name="Hezbri K."/>
            <person name="Mimouni W."/>
            <person name="Sbissi I."/>
            <person name="Ayari A."/>
            <person name="Yamanaka T."/>
            <person name="Normand P."/>
            <person name="Tisa L.S."/>
            <person name="Boudabous A."/>
        </authorList>
    </citation>
    <scope>NUCLEOTIDE SEQUENCE [LARGE SCALE GENOMIC DNA]</scope>
    <source>
        <strain evidence="9 10">BMG5.1</strain>
    </source>
</reference>
<dbReference type="Proteomes" id="UP000035425">
    <property type="component" value="Unassembled WGS sequence"/>
</dbReference>
<feature type="region of interest" description="Disordered" evidence="7">
    <location>
        <begin position="97"/>
        <end position="119"/>
    </location>
</feature>
<keyword evidence="6" id="KW-0067">ATP-binding</keyword>
<dbReference type="EMBL" id="JWIO01000005">
    <property type="protein sequence ID" value="KLL12404.1"/>
    <property type="molecule type" value="Genomic_DNA"/>
</dbReference>
<evidence type="ECO:0000256" key="7">
    <source>
        <dbReference type="SAM" id="MobiDB-lite"/>
    </source>
</evidence>
<evidence type="ECO:0000256" key="2">
    <source>
        <dbReference type="ARBA" id="ARBA00022527"/>
    </source>
</evidence>
<evidence type="ECO:0000259" key="8">
    <source>
        <dbReference type="PROSITE" id="PS50011"/>
    </source>
</evidence>
<keyword evidence="5" id="KW-0418">Kinase</keyword>
<dbReference type="SUPFAM" id="SSF56112">
    <property type="entry name" value="Protein kinase-like (PK-like)"/>
    <property type="match status" value="1"/>
</dbReference>
<feature type="compositionally biased region" description="Low complexity" evidence="7">
    <location>
        <begin position="103"/>
        <end position="113"/>
    </location>
</feature>
<evidence type="ECO:0000313" key="9">
    <source>
        <dbReference type="EMBL" id="KLL12404.1"/>
    </source>
</evidence>
<feature type="domain" description="Protein kinase" evidence="8">
    <location>
        <begin position="10"/>
        <end position="355"/>
    </location>
</feature>
<feature type="compositionally biased region" description="Pro residues" evidence="7">
    <location>
        <begin position="189"/>
        <end position="215"/>
    </location>
</feature>
<evidence type="ECO:0000256" key="4">
    <source>
        <dbReference type="ARBA" id="ARBA00022741"/>
    </source>
</evidence>
<keyword evidence="4" id="KW-0547">Nucleotide-binding</keyword>
<dbReference type="PANTHER" id="PTHR43289:SF6">
    <property type="entry name" value="SERINE_THREONINE-PROTEIN KINASE NEKL-3"/>
    <property type="match status" value="1"/>
</dbReference>
<evidence type="ECO:0000256" key="3">
    <source>
        <dbReference type="ARBA" id="ARBA00022679"/>
    </source>
</evidence>
<dbReference type="InterPro" id="IPR008271">
    <property type="entry name" value="Ser/Thr_kinase_AS"/>
</dbReference>
<dbReference type="PROSITE" id="PS00108">
    <property type="entry name" value="PROTEIN_KINASE_ST"/>
    <property type="match status" value="1"/>
</dbReference>
<keyword evidence="10" id="KW-1185">Reference proteome</keyword>
<feature type="region of interest" description="Disordered" evidence="7">
    <location>
        <begin position="169"/>
        <end position="233"/>
    </location>
</feature>
<accession>A0ABR5F6P9</accession>
<gene>
    <name evidence="9" type="ORF">FrCorBMG51_05240</name>
</gene>
<evidence type="ECO:0000313" key="10">
    <source>
        <dbReference type="Proteomes" id="UP000035425"/>
    </source>
</evidence>
<protein>
    <recommendedName>
        <fullName evidence="1">non-specific serine/threonine protein kinase</fullName>
        <ecNumber evidence="1">2.7.11.1</ecNumber>
    </recommendedName>
</protein>
<name>A0ABR5F6P9_9ACTN</name>
<dbReference type="InterPro" id="IPR000719">
    <property type="entry name" value="Prot_kinase_dom"/>
</dbReference>
<sequence>MPPGPAIEGYRDFRRVAIGGFSTVYTAYQERFARTVAVKVLSADVGDAAALRRFTRECQASGRLSHLPEIITVYDAGATTDDQPFIAMQYFPRGSLVDRMRDNNQPNQPNQPNRLSAPETVGVGVSVARALAAAHRADITHRDIKPGNLLVSDDGGAVLSDIHGPVAGPVDAVSANPDSARQPTSPAAPTAPAPREPANPPPRTGSGPAPLPAPSQVPSSARPSPQPAPVRGCSARGEAITDYAGRAFSTRYYCSTYVASAVYANVRSDQASETLDDSGYMAAAASVWALCQYQGRPNPVIQGNTNTWWLYTQGDNGRANTHGYTAAWGYLPATAVSQGEQDEPVPGVPLCPSYF</sequence>
<dbReference type="Pfam" id="PF00069">
    <property type="entry name" value="Pkinase"/>
    <property type="match status" value="1"/>
</dbReference>
<keyword evidence="2" id="KW-0723">Serine/threonine-protein kinase</keyword>
<dbReference type="Gene3D" id="1.10.510.10">
    <property type="entry name" value="Transferase(Phosphotransferase) domain 1"/>
    <property type="match status" value="1"/>
</dbReference>
<dbReference type="SMART" id="SM00220">
    <property type="entry name" value="S_TKc"/>
    <property type="match status" value="1"/>
</dbReference>
<evidence type="ECO:0000256" key="1">
    <source>
        <dbReference type="ARBA" id="ARBA00012513"/>
    </source>
</evidence>